<dbReference type="SMART" id="SM00835">
    <property type="entry name" value="Cupin_1"/>
    <property type="match status" value="1"/>
</dbReference>
<accession>A0AA39R4J8</accession>
<reference evidence="8" key="1">
    <citation type="submission" date="2023-03" db="EMBL/GenBank/DDBJ databases">
        <title>Complete genome of Cladonia borealis.</title>
        <authorList>
            <person name="Park H."/>
        </authorList>
    </citation>
    <scope>NUCLEOTIDE SEQUENCE</scope>
    <source>
        <strain evidence="8">ANT050790</strain>
    </source>
</reference>
<dbReference type="InterPro" id="IPR014710">
    <property type="entry name" value="RmlC-like_jellyroll"/>
</dbReference>
<evidence type="ECO:0000313" key="9">
    <source>
        <dbReference type="Proteomes" id="UP001166286"/>
    </source>
</evidence>
<dbReference type="Gene3D" id="2.60.120.10">
    <property type="entry name" value="Jelly Rolls"/>
    <property type="match status" value="1"/>
</dbReference>
<feature type="signal peptide" evidence="6">
    <location>
        <begin position="1"/>
        <end position="20"/>
    </location>
</feature>
<evidence type="ECO:0000256" key="2">
    <source>
        <dbReference type="ARBA" id="ARBA00007456"/>
    </source>
</evidence>
<dbReference type="SUPFAM" id="SSF51182">
    <property type="entry name" value="RmlC-like cupins"/>
    <property type="match status" value="1"/>
</dbReference>
<dbReference type="PANTHER" id="PTHR31238">
    <property type="entry name" value="GERMIN-LIKE PROTEIN SUBFAMILY 3 MEMBER 3"/>
    <property type="match status" value="1"/>
</dbReference>
<keyword evidence="4" id="KW-0479">Metal-binding</keyword>
<name>A0AA39R4J8_9LECA</name>
<sequence>MYTTTTPFLLTTLLTTLALSMPTSSPQNFTATPPTNMTVNTQHDNLTLINSLLLAPKAVDRISLIPNDKDFIFDFGAPPSSTLTSGRGGHTVRADRQSFPPLIGTGVSMTLGFLGPCGFNTPHVHPRSSEFNVVVEGRLMAEFTLENGARTVTNEVDRLQGTVFPMGALHTEFNPDCGNAVFVAGFADEDPGVQQEAQTFFGFDDEAIEAAVGNGFTFEGGDVDKFRAAIPANVALGVESCLTKCNIPKNK</sequence>
<evidence type="ECO:0000259" key="7">
    <source>
        <dbReference type="SMART" id="SM00835"/>
    </source>
</evidence>
<dbReference type="Pfam" id="PF00190">
    <property type="entry name" value="Cupin_1"/>
    <property type="match status" value="1"/>
</dbReference>
<proteinExistence type="inferred from homology"/>
<dbReference type="EMBL" id="JAFEKC020000008">
    <property type="protein sequence ID" value="KAK0513336.1"/>
    <property type="molecule type" value="Genomic_DNA"/>
</dbReference>
<comment type="caution">
    <text evidence="8">The sequence shown here is derived from an EMBL/GenBank/DDBJ whole genome shotgun (WGS) entry which is preliminary data.</text>
</comment>
<evidence type="ECO:0000256" key="4">
    <source>
        <dbReference type="ARBA" id="ARBA00022723"/>
    </source>
</evidence>
<keyword evidence="5" id="KW-0464">Manganese</keyword>
<dbReference type="GO" id="GO:0005576">
    <property type="term" value="C:extracellular region"/>
    <property type="evidence" value="ECO:0007669"/>
    <property type="project" value="UniProtKB-SubCell"/>
</dbReference>
<dbReference type="PRINTS" id="PR00325">
    <property type="entry name" value="GERMIN"/>
</dbReference>
<comment type="similarity">
    <text evidence="2">Belongs to the germin family.</text>
</comment>
<dbReference type="CDD" id="cd02241">
    <property type="entry name" value="cupin_OxOx"/>
    <property type="match status" value="1"/>
</dbReference>
<keyword evidence="3" id="KW-0964">Secreted</keyword>
<dbReference type="Proteomes" id="UP001166286">
    <property type="component" value="Unassembled WGS sequence"/>
</dbReference>
<feature type="chain" id="PRO_5041431437" description="Cupin type-1 domain-containing protein" evidence="6">
    <location>
        <begin position="21"/>
        <end position="251"/>
    </location>
</feature>
<evidence type="ECO:0000256" key="1">
    <source>
        <dbReference type="ARBA" id="ARBA00004613"/>
    </source>
</evidence>
<evidence type="ECO:0000256" key="6">
    <source>
        <dbReference type="SAM" id="SignalP"/>
    </source>
</evidence>
<dbReference type="InterPro" id="IPR001929">
    <property type="entry name" value="Germin"/>
</dbReference>
<evidence type="ECO:0000256" key="3">
    <source>
        <dbReference type="ARBA" id="ARBA00022525"/>
    </source>
</evidence>
<comment type="subcellular location">
    <subcellularLocation>
        <location evidence="1">Secreted</location>
    </subcellularLocation>
</comment>
<dbReference type="GO" id="GO:0030145">
    <property type="term" value="F:manganese ion binding"/>
    <property type="evidence" value="ECO:0007669"/>
    <property type="project" value="InterPro"/>
</dbReference>
<keyword evidence="6" id="KW-0732">Signal</keyword>
<dbReference type="InterPro" id="IPR011051">
    <property type="entry name" value="RmlC_Cupin_sf"/>
</dbReference>
<evidence type="ECO:0000313" key="8">
    <source>
        <dbReference type="EMBL" id="KAK0513336.1"/>
    </source>
</evidence>
<dbReference type="InterPro" id="IPR006045">
    <property type="entry name" value="Cupin_1"/>
</dbReference>
<gene>
    <name evidence="8" type="ORF">JMJ35_004322</name>
</gene>
<protein>
    <recommendedName>
        <fullName evidence="7">Cupin type-1 domain-containing protein</fullName>
    </recommendedName>
</protein>
<feature type="domain" description="Cupin type-1" evidence="7">
    <location>
        <begin position="73"/>
        <end position="224"/>
    </location>
</feature>
<organism evidence="8 9">
    <name type="scientific">Cladonia borealis</name>
    <dbReference type="NCBI Taxonomy" id="184061"/>
    <lineage>
        <taxon>Eukaryota</taxon>
        <taxon>Fungi</taxon>
        <taxon>Dikarya</taxon>
        <taxon>Ascomycota</taxon>
        <taxon>Pezizomycotina</taxon>
        <taxon>Lecanoromycetes</taxon>
        <taxon>OSLEUM clade</taxon>
        <taxon>Lecanoromycetidae</taxon>
        <taxon>Lecanorales</taxon>
        <taxon>Lecanorineae</taxon>
        <taxon>Cladoniaceae</taxon>
        <taxon>Cladonia</taxon>
    </lineage>
</organism>
<keyword evidence="9" id="KW-1185">Reference proteome</keyword>
<evidence type="ECO:0000256" key="5">
    <source>
        <dbReference type="ARBA" id="ARBA00023211"/>
    </source>
</evidence>
<dbReference type="AlphaFoldDB" id="A0AA39R4J8"/>